<dbReference type="PRINTS" id="PR00119">
    <property type="entry name" value="CATATPASE"/>
</dbReference>
<proteinExistence type="inferred from homology"/>
<comment type="caution">
    <text evidence="17">The sequence shown here is derived from an EMBL/GenBank/DDBJ whole genome shotgun (WGS) entry which is preliminary data.</text>
</comment>
<feature type="transmembrane region" description="Helical" evidence="15">
    <location>
        <begin position="228"/>
        <end position="246"/>
    </location>
</feature>
<keyword evidence="7 15" id="KW-0479">Metal-binding</keyword>
<dbReference type="PROSITE" id="PS00154">
    <property type="entry name" value="ATPASE_E1_E2"/>
    <property type="match status" value="1"/>
</dbReference>
<feature type="domain" description="HMA" evidence="16">
    <location>
        <begin position="43"/>
        <end position="109"/>
    </location>
</feature>
<dbReference type="CDD" id="cd00371">
    <property type="entry name" value="HMA"/>
    <property type="match status" value="1"/>
</dbReference>
<dbReference type="InterPro" id="IPR059000">
    <property type="entry name" value="ATPase_P-type_domA"/>
</dbReference>
<dbReference type="Gene3D" id="3.40.1110.10">
    <property type="entry name" value="Calcium-transporting ATPase, cytoplasmic domain N"/>
    <property type="match status" value="1"/>
</dbReference>
<dbReference type="PANTHER" id="PTHR43520">
    <property type="entry name" value="ATP7, ISOFORM B"/>
    <property type="match status" value="1"/>
</dbReference>
<keyword evidence="11" id="KW-1278">Translocase</keyword>
<dbReference type="Pfam" id="PF00403">
    <property type="entry name" value="HMA"/>
    <property type="match status" value="1"/>
</dbReference>
<keyword evidence="10" id="KW-0460">Magnesium</keyword>
<evidence type="ECO:0000259" key="16">
    <source>
        <dbReference type="PROSITE" id="PS50846"/>
    </source>
</evidence>
<comment type="similarity">
    <text evidence="2 15">Belongs to the cation transport ATPase (P-type) (TC 3.A.3) family. Type IB subfamily.</text>
</comment>
<evidence type="ECO:0000256" key="8">
    <source>
        <dbReference type="ARBA" id="ARBA00022741"/>
    </source>
</evidence>
<evidence type="ECO:0000256" key="7">
    <source>
        <dbReference type="ARBA" id="ARBA00022723"/>
    </source>
</evidence>
<feature type="transmembrane region" description="Helical" evidence="15">
    <location>
        <begin position="196"/>
        <end position="216"/>
    </location>
</feature>
<dbReference type="InterPro" id="IPR036163">
    <property type="entry name" value="HMA_dom_sf"/>
</dbReference>
<evidence type="ECO:0000256" key="14">
    <source>
        <dbReference type="ARBA" id="ARBA00023136"/>
    </source>
</evidence>
<dbReference type="SUPFAM" id="SSF56784">
    <property type="entry name" value="HAD-like"/>
    <property type="match status" value="1"/>
</dbReference>
<reference evidence="17 18" key="1">
    <citation type="submission" date="2024-04" db="EMBL/GenBank/DDBJ databases">
        <title>Novel species of the genus Ideonella isolated from streams.</title>
        <authorList>
            <person name="Lu H."/>
        </authorList>
    </citation>
    <scope>NUCLEOTIDE SEQUENCE [LARGE SCALE GENOMIC DNA]</scope>
    <source>
        <strain evidence="17 18">LYT19W</strain>
    </source>
</reference>
<evidence type="ECO:0000256" key="6">
    <source>
        <dbReference type="ARBA" id="ARBA00022692"/>
    </source>
</evidence>
<keyword evidence="3" id="KW-0813">Transport</keyword>
<dbReference type="SUPFAM" id="SSF81665">
    <property type="entry name" value="Calcium ATPase, transmembrane domain M"/>
    <property type="match status" value="1"/>
</dbReference>
<evidence type="ECO:0000256" key="5">
    <source>
        <dbReference type="ARBA" id="ARBA00022553"/>
    </source>
</evidence>
<evidence type="ECO:0000256" key="9">
    <source>
        <dbReference type="ARBA" id="ARBA00022840"/>
    </source>
</evidence>
<dbReference type="Pfam" id="PF00122">
    <property type="entry name" value="E1-E2_ATPase"/>
    <property type="match status" value="1"/>
</dbReference>
<dbReference type="InterPro" id="IPR023299">
    <property type="entry name" value="ATPase_P-typ_cyto_dom_N"/>
</dbReference>
<keyword evidence="18" id="KW-1185">Reference proteome</keyword>
<dbReference type="InterPro" id="IPR027256">
    <property type="entry name" value="P-typ_ATPase_IB"/>
</dbReference>
<evidence type="ECO:0000256" key="15">
    <source>
        <dbReference type="RuleBase" id="RU362081"/>
    </source>
</evidence>
<keyword evidence="6 15" id="KW-0812">Transmembrane</keyword>
<comment type="subcellular location">
    <subcellularLocation>
        <location evidence="1">Cell membrane</location>
        <topology evidence="1">Multi-pass membrane protein</topology>
    </subcellularLocation>
</comment>
<dbReference type="InterPro" id="IPR023298">
    <property type="entry name" value="ATPase_P-typ_TM_dom_sf"/>
</dbReference>
<dbReference type="InterPro" id="IPR023214">
    <property type="entry name" value="HAD_sf"/>
</dbReference>
<keyword evidence="4 15" id="KW-1003">Cell membrane</keyword>
<dbReference type="Pfam" id="PF00702">
    <property type="entry name" value="Hydrolase"/>
    <property type="match status" value="1"/>
</dbReference>
<dbReference type="SUPFAM" id="SSF55008">
    <property type="entry name" value="HMA, heavy metal-associated domain"/>
    <property type="match status" value="1"/>
</dbReference>
<feature type="transmembrane region" description="Helical" evidence="15">
    <location>
        <begin position="166"/>
        <end position="184"/>
    </location>
</feature>
<dbReference type="PANTHER" id="PTHR43520:SF5">
    <property type="entry name" value="CATION-TRANSPORTING P-TYPE ATPASE-RELATED"/>
    <property type="match status" value="1"/>
</dbReference>
<dbReference type="InterPro" id="IPR006121">
    <property type="entry name" value="HMA_dom"/>
</dbReference>
<feature type="transmembrane region" description="Helical" evidence="15">
    <location>
        <begin position="730"/>
        <end position="749"/>
    </location>
</feature>
<evidence type="ECO:0000256" key="2">
    <source>
        <dbReference type="ARBA" id="ARBA00006024"/>
    </source>
</evidence>
<feature type="transmembrane region" description="Helical" evidence="15">
    <location>
        <begin position="385"/>
        <end position="403"/>
    </location>
</feature>
<gene>
    <name evidence="17" type="ORF">AACH00_07385</name>
</gene>
<organism evidence="17 18">
    <name type="scientific">Ideonella margarita</name>
    <dbReference type="NCBI Taxonomy" id="2984191"/>
    <lineage>
        <taxon>Bacteria</taxon>
        <taxon>Pseudomonadati</taxon>
        <taxon>Pseudomonadota</taxon>
        <taxon>Betaproteobacteria</taxon>
        <taxon>Burkholderiales</taxon>
        <taxon>Sphaerotilaceae</taxon>
        <taxon>Ideonella</taxon>
    </lineage>
</organism>
<keyword evidence="14 15" id="KW-0472">Membrane</keyword>
<evidence type="ECO:0000256" key="10">
    <source>
        <dbReference type="ARBA" id="ARBA00022842"/>
    </source>
</evidence>
<evidence type="ECO:0000256" key="11">
    <source>
        <dbReference type="ARBA" id="ARBA00022967"/>
    </source>
</evidence>
<evidence type="ECO:0000256" key="1">
    <source>
        <dbReference type="ARBA" id="ARBA00004651"/>
    </source>
</evidence>
<feature type="transmembrane region" description="Helical" evidence="15">
    <location>
        <begin position="127"/>
        <end position="146"/>
    </location>
</feature>
<dbReference type="InterPro" id="IPR036412">
    <property type="entry name" value="HAD-like_sf"/>
</dbReference>
<dbReference type="InterPro" id="IPR008250">
    <property type="entry name" value="ATPase_P-typ_transduc_dom_A_sf"/>
</dbReference>
<sequence>MTATITSSDVLPQAGSELDVLDDPVEMQRFTRWTEFAGGERRGQSSFQIGGMVCAACAGLIETAVAKVDGVLDVQVSAAGHRAQITWDPARTRVSALVRAVRGAGYDAVPDAAAEARELRRKERRTALWRLFVASFCAMQVMMFATPSYVATDGSLAPDLRQLLNWGSWLVSLPALLFAAGPFFGGAWHSVQARRISMDVPVAIGLAVTFVASSGATFDPQGPFGHEVYFDSFTMFVSFLLGGRFLELTARHRAAEALEKSVSGMPETALRLGADGQTELVSVQRLRRGDVVQVALGMAFPADGRLTAGQTQVDESVLTGESRPVLKQSGDNLVGGSANVGAPVCMLVEQVGADTRYAAIVSLMRDALTQRPAWARRADRWAGPFLWAVLLLAAGAAAVWSVIDPSRAVWVAVSVLIVTCPCALSLAAPAALVAATGALARRGVMLQRMDALEALAGLKRLYLDKTGTLTEDRPMLQQVVDTLAATNAAPVPGALAAAKVLAGWSRHPLSQAVAQSDLLVDEDGASAWVWRDVNELPGQGLEAVAPDGTAWRLGSLAWVQGAGQVTSTLDSAEEHTADSGAALVTWFGPAGQPRWRFEADEQLRADAVTAVAGLKAAGLTLGLLSGDSPARAASMAQRLGLSDYLGHATPDDKRCAIAQAQARGERVGMVGDGVNDAPVLALADVSFAMGQGALVSRAHADAVVVSNRLQDVVVAVQLARRTLNVIRQNLIWAAVYNAACIPLALAGYLPPWAAGLGMALSSLLVVANAMRLAR</sequence>
<dbReference type="Gene3D" id="3.40.50.1000">
    <property type="entry name" value="HAD superfamily/HAD-like"/>
    <property type="match status" value="1"/>
</dbReference>
<feature type="transmembrane region" description="Helical" evidence="15">
    <location>
        <begin position="409"/>
        <end position="439"/>
    </location>
</feature>
<dbReference type="NCBIfam" id="TIGR01525">
    <property type="entry name" value="ATPase-IB_hvy"/>
    <property type="match status" value="1"/>
</dbReference>
<evidence type="ECO:0000313" key="17">
    <source>
        <dbReference type="EMBL" id="MEK8046158.1"/>
    </source>
</evidence>
<dbReference type="EMBL" id="JBBUTI010000004">
    <property type="protein sequence ID" value="MEK8046158.1"/>
    <property type="molecule type" value="Genomic_DNA"/>
</dbReference>
<keyword evidence="8 15" id="KW-0547">Nucleotide-binding</keyword>
<evidence type="ECO:0000256" key="3">
    <source>
        <dbReference type="ARBA" id="ARBA00022448"/>
    </source>
</evidence>
<dbReference type="NCBIfam" id="TIGR01494">
    <property type="entry name" value="ATPase_P-type"/>
    <property type="match status" value="2"/>
</dbReference>
<evidence type="ECO:0000256" key="13">
    <source>
        <dbReference type="ARBA" id="ARBA00023065"/>
    </source>
</evidence>
<evidence type="ECO:0000313" key="18">
    <source>
        <dbReference type="Proteomes" id="UP001379945"/>
    </source>
</evidence>
<evidence type="ECO:0000256" key="4">
    <source>
        <dbReference type="ARBA" id="ARBA00022475"/>
    </source>
</evidence>
<dbReference type="Gene3D" id="3.30.70.100">
    <property type="match status" value="1"/>
</dbReference>
<dbReference type="SUPFAM" id="SSF81653">
    <property type="entry name" value="Calcium ATPase, transduction domain A"/>
    <property type="match status" value="1"/>
</dbReference>
<keyword evidence="5" id="KW-0597">Phosphoprotein</keyword>
<keyword evidence="13" id="KW-0406">Ion transport</keyword>
<keyword evidence="9 15" id="KW-0067">ATP-binding</keyword>
<dbReference type="RefSeq" id="WP_341398434.1">
    <property type="nucleotide sequence ID" value="NZ_JBBUTI010000004.1"/>
</dbReference>
<name>A0ABU9C314_9BURK</name>
<dbReference type="InterPro" id="IPR018303">
    <property type="entry name" value="ATPase_P-typ_P_site"/>
</dbReference>
<accession>A0ABU9C314</accession>
<evidence type="ECO:0000256" key="12">
    <source>
        <dbReference type="ARBA" id="ARBA00022989"/>
    </source>
</evidence>
<keyword evidence="12 15" id="KW-1133">Transmembrane helix</keyword>
<dbReference type="InterPro" id="IPR001757">
    <property type="entry name" value="P_typ_ATPase"/>
</dbReference>
<dbReference type="PROSITE" id="PS50846">
    <property type="entry name" value="HMA_2"/>
    <property type="match status" value="1"/>
</dbReference>
<dbReference type="Gene3D" id="2.70.150.10">
    <property type="entry name" value="Calcium-transporting ATPase, cytoplasmic transduction domain A"/>
    <property type="match status" value="1"/>
</dbReference>
<dbReference type="Proteomes" id="UP001379945">
    <property type="component" value="Unassembled WGS sequence"/>
</dbReference>
<protein>
    <submittedName>
        <fullName evidence="17">Cation-translocating P-type ATPase</fullName>
    </submittedName>
</protein>